<dbReference type="HOGENOM" id="CLU_3069731_0_0_1"/>
<evidence type="ECO:0000313" key="2">
    <source>
        <dbReference type="EMBL" id="EME80916.1"/>
    </source>
</evidence>
<reference evidence="2 3" key="1">
    <citation type="journal article" date="2012" name="PLoS Pathog.">
        <title>Diverse lifestyles and strategies of plant pathogenesis encoded in the genomes of eighteen Dothideomycetes fungi.</title>
        <authorList>
            <person name="Ohm R.A."/>
            <person name="Feau N."/>
            <person name="Henrissat B."/>
            <person name="Schoch C.L."/>
            <person name="Horwitz B.A."/>
            <person name="Barry K.W."/>
            <person name="Condon B.J."/>
            <person name="Copeland A.C."/>
            <person name="Dhillon B."/>
            <person name="Glaser F."/>
            <person name="Hesse C.N."/>
            <person name="Kosti I."/>
            <person name="LaButti K."/>
            <person name="Lindquist E.A."/>
            <person name="Lucas S."/>
            <person name="Salamov A.A."/>
            <person name="Bradshaw R.E."/>
            <person name="Ciuffetti L."/>
            <person name="Hamelin R.C."/>
            <person name="Kema G.H.J."/>
            <person name="Lawrence C."/>
            <person name="Scott J.A."/>
            <person name="Spatafora J.W."/>
            <person name="Turgeon B.G."/>
            <person name="de Wit P.J.G.M."/>
            <person name="Zhong S."/>
            <person name="Goodwin S.B."/>
            <person name="Grigoriev I.V."/>
        </authorList>
    </citation>
    <scope>NUCLEOTIDE SEQUENCE [LARGE SCALE GENOMIC DNA]</scope>
    <source>
        <strain evidence="2 3">CIRAD86</strain>
    </source>
</reference>
<accession>M3A8G6</accession>
<sequence>MVDTHSGLYVAEETSGDEASEDCATTFPPLKRVTRRCTSDRAIHTGKHVNAVS</sequence>
<name>M3A8G6_PSEFD</name>
<dbReference type="GeneID" id="19334660"/>
<dbReference type="Proteomes" id="UP000016932">
    <property type="component" value="Unassembled WGS sequence"/>
</dbReference>
<dbReference type="VEuPathDB" id="FungiDB:MYCFIDRAFT_183184"/>
<dbReference type="AlphaFoldDB" id="M3A8G6"/>
<feature type="region of interest" description="Disordered" evidence="1">
    <location>
        <begin position="1"/>
        <end position="23"/>
    </location>
</feature>
<organism evidence="2 3">
    <name type="scientific">Pseudocercospora fijiensis (strain CIRAD86)</name>
    <name type="common">Black leaf streak disease fungus</name>
    <name type="synonym">Mycosphaerella fijiensis</name>
    <dbReference type="NCBI Taxonomy" id="383855"/>
    <lineage>
        <taxon>Eukaryota</taxon>
        <taxon>Fungi</taxon>
        <taxon>Dikarya</taxon>
        <taxon>Ascomycota</taxon>
        <taxon>Pezizomycotina</taxon>
        <taxon>Dothideomycetes</taxon>
        <taxon>Dothideomycetidae</taxon>
        <taxon>Mycosphaerellales</taxon>
        <taxon>Mycosphaerellaceae</taxon>
        <taxon>Pseudocercospora</taxon>
    </lineage>
</organism>
<proteinExistence type="predicted"/>
<evidence type="ECO:0000313" key="3">
    <source>
        <dbReference type="Proteomes" id="UP000016932"/>
    </source>
</evidence>
<dbReference type="EMBL" id="KB446560">
    <property type="protein sequence ID" value="EME80916.1"/>
    <property type="molecule type" value="Genomic_DNA"/>
</dbReference>
<dbReference type="KEGG" id="pfj:MYCFIDRAFT_183184"/>
<dbReference type="RefSeq" id="XP_007928266.1">
    <property type="nucleotide sequence ID" value="XM_007930075.1"/>
</dbReference>
<evidence type="ECO:0000256" key="1">
    <source>
        <dbReference type="SAM" id="MobiDB-lite"/>
    </source>
</evidence>
<protein>
    <submittedName>
        <fullName evidence="2">Uncharacterized protein</fullName>
    </submittedName>
</protein>
<keyword evidence="3" id="KW-1185">Reference proteome</keyword>
<gene>
    <name evidence="2" type="ORF">MYCFIDRAFT_183184</name>
</gene>